<evidence type="ECO:0000259" key="23">
    <source>
        <dbReference type="Pfam" id="PF04679"/>
    </source>
</evidence>
<evidence type="ECO:0000256" key="16">
    <source>
        <dbReference type="ARBA" id="ARBA00023204"/>
    </source>
</evidence>
<evidence type="ECO:0000256" key="20">
    <source>
        <dbReference type="ARBA" id="ARBA00034003"/>
    </source>
</evidence>
<dbReference type="InterPro" id="IPR014146">
    <property type="entry name" value="LigD_ligase_dom"/>
</dbReference>
<keyword evidence="8" id="KW-0547">Nucleotide-binding</keyword>
<evidence type="ECO:0000259" key="25">
    <source>
        <dbReference type="Pfam" id="PF21686"/>
    </source>
</evidence>
<dbReference type="Gene3D" id="3.30.1490.70">
    <property type="match status" value="1"/>
</dbReference>
<evidence type="ECO:0000259" key="22">
    <source>
        <dbReference type="Pfam" id="PF01068"/>
    </source>
</evidence>
<evidence type="ECO:0000256" key="2">
    <source>
        <dbReference type="ARBA" id="ARBA00012727"/>
    </source>
</evidence>
<evidence type="ECO:0000256" key="18">
    <source>
        <dbReference type="ARBA" id="ARBA00023268"/>
    </source>
</evidence>
<dbReference type="NCBIfam" id="TIGR02776">
    <property type="entry name" value="NHEJ_ligase_prk"/>
    <property type="match status" value="1"/>
</dbReference>
<keyword evidence="27" id="KW-1185">Reference proteome</keyword>
<feature type="region of interest" description="Disordered" evidence="21">
    <location>
        <begin position="1"/>
        <end position="35"/>
    </location>
</feature>
<evidence type="ECO:0000256" key="13">
    <source>
        <dbReference type="ARBA" id="ARBA00022932"/>
    </source>
</evidence>
<dbReference type="InterPro" id="IPR012309">
    <property type="entry name" value="DNA_ligase_ATP-dep_C"/>
</dbReference>
<evidence type="ECO:0000256" key="8">
    <source>
        <dbReference type="ARBA" id="ARBA00022741"/>
    </source>
</evidence>
<keyword evidence="14" id="KW-0238">DNA-binding</keyword>
<dbReference type="Gene3D" id="3.90.920.10">
    <property type="entry name" value="DNA primase, PRIM domain"/>
    <property type="match status" value="1"/>
</dbReference>
<dbReference type="CDD" id="cd07971">
    <property type="entry name" value="OBF_DNA_ligase_LigD"/>
    <property type="match status" value="1"/>
</dbReference>
<evidence type="ECO:0000256" key="21">
    <source>
        <dbReference type="SAM" id="MobiDB-lite"/>
    </source>
</evidence>
<dbReference type="RefSeq" id="WP_341408139.1">
    <property type="nucleotide sequence ID" value="NZ_JBBUKT010000018.1"/>
</dbReference>
<keyword evidence="10" id="KW-0378">Hydrolase</keyword>
<evidence type="ECO:0000256" key="6">
    <source>
        <dbReference type="ARBA" id="ARBA00022722"/>
    </source>
</evidence>
<feature type="domain" description="ATP-dependent DNA ligase family profile" evidence="22">
    <location>
        <begin position="194"/>
        <end position="366"/>
    </location>
</feature>
<gene>
    <name evidence="26" type="primary">ligD</name>
    <name evidence="26" type="ORF">WKV53_27885</name>
</gene>
<comment type="caution">
    <text evidence="26">The sequence shown here is derived from an EMBL/GenBank/DDBJ whole genome shotgun (WGS) entry which is preliminary data.</text>
</comment>
<keyword evidence="17" id="KW-0464">Manganese</keyword>
<keyword evidence="16" id="KW-0234">DNA repair</keyword>
<dbReference type="InterPro" id="IPR012310">
    <property type="entry name" value="DNA_ligase_ATP-dep_cent"/>
</dbReference>
<sequence>MSRPAGSKRTPALTKYRDKRSFTATPEPSGKKGSKAGYSFVIQEHRARSHHFDFRLEMDGVLVSWAVPKGIPEDPETKGLAVHVEDHPLEYGRFEGEIPKGNYGAGTVKIWDNGTWEPKGRTWRGDYEKGKLKFYLHGTRLHGEYLIVRTEEPNWVLRKLSDAAPTKGASKLAKETPHFIPFQLAKVVPAVPAGPDWIHEIKLDGYRIQVIKAGGKVTIYTRNGHDWTNKFAALAKQVGKLSPKDFILDGEAVVFDAKGKTSFGLLQAAVGVRSRKQAGIEVGFVAFDLLHFDGFNLRPLPLAERLKWLDKLPLSDTGTIRRSKYWSEDAGADLFREACRLELEGIISKKLSQPYGPDLREWTKSKCRPRQEFVVCGYLPPKSSLPAFASLLLGTVENSKLVPRGKVGTGFTEDRRREVLAQLEPLRTNEPAFKVDERGVVWVQPRLVAEVEYAEITRDGSVRQASFIALREDKGARDVHLEGIQRARADAKGVKVHAITISHPERVVYPADGITKFQVAEYFERVGDLMMPFLKDRPLALLRAPSGVGGELFFQKSFNKGQPTNVFGKTLADGTETIFVKDVRGLVSLAQFGVIELHPWGAKYPQADKPDVLIWDLDPDAEVSWDEVKGAAFLLRDFLRTRGLEALVKTSGGKGLHIQLPLKPMYGWDVLKEFTKQVSAAVAAFNPPKFTTVISKSRRKGKIFIDYLRNGRGATCIAPWGLRARPRAPISMPVDWDDLATVTPAGFTIEEPPQMPQEWKDFTAQRITKAHLKELGLA</sequence>
<feature type="domain" description="DNA ligase ATP-dependent C-terminal" evidence="23">
    <location>
        <begin position="387"/>
        <end position="474"/>
    </location>
</feature>
<dbReference type="PANTHER" id="PTHR42705">
    <property type="entry name" value="BIFUNCTIONAL NON-HOMOLOGOUS END JOINING PROTEIN LIGD"/>
    <property type="match status" value="1"/>
</dbReference>
<evidence type="ECO:0000256" key="1">
    <source>
        <dbReference type="ARBA" id="ARBA00001936"/>
    </source>
</evidence>
<evidence type="ECO:0000256" key="5">
    <source>
        <dbReference type="ARBA" id="ARBA00022695"/>
    </source>
</evidence>
<feature type="domain" description="DNA ligase D 3'-phosphoesterase" evidence="24">
    <location>
        <begin position="43"/>
        <end position="149"/>
    </location>
</feature>
<name>A0ABU9B2X9_9BACT</name>
<reference evidence="26 27" key="1">
    <citation type="submission" date="2024-04" db="EMBL/GenBank/DDBJ databases">
        <title>Luteolibacter sp. isolated from soil.</title>
        <authorList>
            <person name="An J."/>
        </authorList>
    </citation>
    <scope>NUCLEOTIDE SEQUENCE [LARGE SCALE GENOMIC DNA]</scope>
    <source>
        <strain evidence="26 27">Y139</strain>
    </source>
</reference>
<evidence type="ECO:0000256" key="12">
    <source>
        <dbReference type="ARBA" id="ARBA00022840"/>
    </source>
</evidence>
<dbReference type="Pfam" id="PF13298">
    <property type="entry name" value="LigD_N"/>
    <property type="match status" value="1"/>
</dbReference>
<dbReference type="Gene3D" id="3.30.470.30">
    <property type="entry name" value="DNA ligase/mRNA capping enzyme"/>
    <property type="match status" value="1"/>
</dbReference>
<evidence type="ECO:0000256" key="3">
    <source>
        <dbReference type="ARBA" id="ARBA00022598"/>
    </source>
</evidence>
<dbReference type="PANTHER" id="PTHR42705:SF2">
    <property type="entry name" value="BIFUNCTIONAL NON-HOMOLOGOUS END JOINING PROTEIN LIGD"/>
    <property type="match status" value="1"/>
</dbReference>
<dbReference type="Pfam" id="PF04679">
    <property type="entry name" value="DNA_ligase_A_C"/>
    <property type="match status" value="1"/>
</dbReference>
<dbReference type="InterPro" id="IPR012340">
    <property type="entry name" value="NA-bd_OB-fold"/>
</dbReference>
<evidence type="ECO:0000256" key="17">
    <source>
        <dbReference type="ARBA" id="ARBA00023211"/>
    </source>
</evidence>
<evidence type="ECO:0000256" key="11">
    <source>
        <dbReference type="ARBA" id="ARBA00022839"/>
    </source>
</evidence>
<evidence type="ECO:0000256" key="10">
    <source>
        <dbReference type="ARBA" id="ARBA00022801"/>
    </source>
</evidence>
<evidence type="ECO:0000259" key="24">
    <source>
        <dbReference type="Pfam" id="PF13298"/>
    </source>
</evidence>
<keyword evidence="11" id="KW-0269">Exonuclease</keyword>
<keyword evidence="18" id="KW-0511">Multifunctional enzyme</keyword>
<accession>A0ABU9B2X9</accession>
<dbReference type="NCBIfam" id="TIGR02778">
    <property type="entry name" value="ligD_pol"/>
    <property type="match status" value="1"/>
</dbReference>
<dbReference type="CDD" id="cd07906">
    <property type="entry name" value="Adenylation_DNA_ligase_LigD_LigC"/>
    <property type="match status" value="1"/>
</dbReference>
<dbReference type="Gene3D" id="2.40.50.140">
    <property type="entry name" value="Nucleic acid-binding proteins"/>
    <property type="match status" value="1"/>
</dbReference>
<keyword evidence="5" id="KW-0548">Nucleotidyltransferase</keyword>
<keyword evidence="4" id="KW-0808">Transferase</keyword>
<keyword evidence="15" id="KW-0233">DNA recombination</keyword>
<dbReference type="InterPro" id="IPR014144">
    <property type="entry name" value="LigD_PE_domain"/>
</dbReference>
<evidence type="ECO:0000256" key="15">
    <source>
        <dbReference type="ARBA" id="ARBA00023172"/>
    </source>
</evidence>
<dbReference type="EC" id="6.5.1.1" evidence="2"/>
<evidence type="ECO:0000313" key="26">
    <source>
        <dbReference type="EMBL" id="MEK7954370.1"/>
    </source>
</evidence>
<keyword evidence="7" id="KW-0479">Metal-binding</keyword>
<dbReference type="EMBL" id="JBBUKT010000018">
    <property type="protein sequence ID" value="MEK7954370.1"/>
    <property type="molecule type" value="Genomic_DNA"/>
</dbReference>
<dbReference type="InterPro" id="IPR014145">
    <property type="entry name" value="LigD_pol_dom"/>
</dbReference>
<dbReference type="NCBIfam" id="TIGR02779">
    <property type="entry name" value="NHEJ_ligase_lig"/>
    <property type="match status" value="1"/>
</dbReference>
<dbReference type="Pfam" id="PF21686">
    <property type="entry name" value="LigD_Prim-Pol"/>
    <property type="match status" value="1"/>
</dbReference>
<dbReference type="InterPro" id="IPR014143">
    <property type="entry name" value="NHEJ_ligase_prk"/>
</dbReference>
<evidence type="ECO:0000256" key="7">
    <source>
        <dbReference type="ARBA" id="ARBA00022723"/>
    </source>
</evidence>
<evidence type="ECO:0000256" key="4">
    <source>
        <dbReference type="ARBA" id="ARBA00022679"/>
    </source>
</evidence>
<evidence type="ECO:0000313" key="27">
    <source>
        <dbReference type="Proteomes" id="UP001371305"/>
    </source>
</evidence>
<keyword evidence="12" id="KW-0067">ATP-binding</keyword>
<feature type="domain" description="DNA ligase D polymerase" evidence="25">
    <location>
        <begin position="515"/>
        <end position="761"/>
    </location>
</feature>
<keyword evidence="6" id="KW-0540">Nuclease</keyword>
<dbReference type="InterPro" id="IPR052171">
    <property type="entry name" value="NHEJ_LigD"/>
</dbReference>
<comment type="catalytic activity">
    <reaction evidence="20">
        <text>ATP + (deoxyribonucleotide)n-3'-hydroxyl + 5'-phospho-(deoxyribonucleotide)m = (deoxyribonucleotide)n+m + AMP + diphosphate.</text>
        <dbReference type="EC" id="6.5.1.1"/>
    </reaction>
</comment>
<keyword evidence="13" id="KW-0239">DNA-directed DNA polymerase</keyword>
<dbReference type="SUPFAM" id="SSF50249">
    <property type="entry name" value="Nucleic acid-binding proteins"/>
    <property type="match status" value="1"/>
</dbReference>
<dbReference type="GO" id="GO:0003910">
    <property type="term" value="F:DNA ligase (ATP) activity"/>
    <property type="evidence" value="ECO:0007669"/>
    <property type="project" value="UniProtKB-EC"/>
</dbReference>
<keyword evidence="9" id="KW-0227">DNA damage</keyword>
<evidence type="ECO:0000256" key="9">
    <source>
        <dbReference type="ARBA" id="ARBA00022763"/>
    </source>
</evidence>
<comment type="cofactor">
    <cofactor evidence="1">
        <name>Mn(2+)</name>
        <dbReference type="ChEBI" id="CHEBI:29035"/>
    </cofactor>
</comment>
<evidence type="ECO:0000256" key="19">
    <source>
        <dbReference type="ARBA" id="ARBA00029943"/>
    </source>
</evidence>
<dbReference type="Proteomes" id="UP001371305">
    <property type="component" value="Unassembled WGS sequence"/>
</dbReference>
<keyword evidence="3 26" id="KW-0436">Ligase</keyword>
<proteinExistence type="predicted"/>
<dbReference type="SUPFAM" id="SSF56091">
    <property type="entry name" value="DNA ligase/mRNA capping enzyme, catalytic domain"/>
    <property type="match status" value="1"/>
</dbReference>
<organism evidence="26 27">
    <name type="scientific">Luteolibacter soli</name>
    <dbReference type="NCBI Taxonomy" id="3135280"/>
    <lineage>
        <taxon>Bacteria</taxon>
        <taxon>Pseudomonadati</taxon>
        <taxon>Verrucomicrobiota</taxon>
        <taxon>Verrucomicrobiia</taxon>
        <taxon>Verrucomicrobiales</taxon>
        <taxon>Verrucomicrobiaceae</taxon>
        <taxon>Luteolibacter</taxon>
    </lineage>
</organism>
<protein>
    <recommendedName>
        <fullName evidence="2">DNA ligase (ATP)</fullName>
        <ecNumber evidence="2">6.5.1.1</ecNumber>
    </recommendedName>
    <alternativeName>
        <fullName evidence="19">NHEJ DNA polymerase</fullName>
    </alternativeName>
</protein>
<evidence type="ECO:0000256" key="14">
    <source>
        <dbReference type="ARBA" id="ARBA00023125"/>
    </source>
</evidence>
<dbReference type="NCBIfam" id="TIGR02777">
    <property type="entry name" value="LigD_PE_dom"/>
    <property type="match status" value="1"/>
</dbReference>
<dbReference type="Pfam" id="PF01068">
    <property type="entry name" value="DNA_ligase_A_M"/>
    <property type="match status" value="1"/>
</dbReference>